<gene>
    <name evidence="5" type="ORF">QQS21_009766</name>
</gene>
<accession>A0AAJ0CKS6</accession>
<dbReference type="InterPro" id="IPR029063">
    <property type="entry name" value="SAM-dependent_MTases_sf"/>
</dbReference>
<keyword evidence="1" id="KW-0489">Methyltransferase</keyword>
<dbReference type="PANTHER" id="PTHR10509">
    <property type="entry name" value="O-METHYLTRANSFERASE-RELATED"/>
    <property type="match status" value="1"/>
</dbReference>
<dbReference type="EMBL" id="JASWJB010000260">
    <property type="protein sequence ID" value="KAK2592551.1"/>
    <property type="molecule type" value="Genomic_DNA"/>
</dbReference>
<evidence type="ECO:0000256" key="4">
    <source>
        <dbReference type="ARBA" id="ARBA00023453"/>
    </source>
</evidence>
<evidence type="ECO:0000256" key="1">
    <source>
        <dbReference type="ARBA" id="ARBA00022603"/>
    </source>
</evidence>
<keyword evidence="2" id="KW-0808">Transferase</keyword>
<evidence type="ECO:0000256" key="2">
    <source>
        <dbReference type="ARBA" id="ARBA00022679"/>
    </source>
</evidence>
<dbReference type="GO" id="GO:0008757">
    <property type="term" value="F:S-adenosylmethionine-dependent methyltransferase activity"/>
    <property type="evidence" value="ECO:0007669"/>
    <property type="project" value="TreeGrafter"/>
</dbReference>
<dbReference type="GO" id="GO:0032259">
    <property type="term" value="P:methylation"/>
    <property type="evidence" value="ECO:0007669"/>
    <property type="project" value="UniProtKB-KW"/>
</dbReference>
<proteinExistence type="inferred from homology"/>
<dbReference type="Proteomes" id="UP001251528">
    <property type="component" value="Unassembled WGS sequence"/>
</dbReference>
<dbReference type="PROSITE" id="PS51682">
    <property type="entry name" value="SAM_OMT_I"/>
    <property type="match status" value="1"/>
</dbReference>
<evidence type="ECO:0008006" key="7">
    <source>
        <dbReference type="Google" id="ProtNLM"/>
    </source>
</evidence>
<dbReference type="CDD" id="cd02440">
    <property type="entry name" value="AdoMet_MTases"/>
    <property type="match status" value="1"/>
</dbReference>
<protein>
    <recommendedName>
        <fullName evidence="7">O-methyltransferase</fullName>
    </recommendedName>
</protein>
<sequence>TPTSTYSDMKTGVSNLYPNKIVAERVTEYSQRYSTSLPQHITDYHAWVERNHPRAAYMISDFQGQYLVFLAHSLGAKRILEIGVYAGYSALVWAHAVGDNGIVTGLESSEEYVKMSNDAFEKLGVENVKIVRGDAKKTQVSIKAALRTEEPYDIIFIDAQKSGYPAYLQTILDRSQPGASNRLLRRGGLVVADNVLRRGLVADSTDANPYAARDQTQKHKSEYETDDDLACLQEFNSMVAGSGRIESFLMPLFDGVGLARLVD</sequence>
<organism evidence="5 6">
    <name type="scientific">Conoideocrella luteorostrata</name>
    <dbReference type="NCBI Taxonomy" id="1105319"/>
    <lineage>
        <taxon>Eukaryota</taxon>
        <taxon>Fungi</taxon>
        <taxon>Dikarya</taxon>
        <taxon>Ascomycota</taxon>
        <taxon>Pezizomycotina</taxon>
        <taxon>Sordariomycetes</taxon>
        <taxon>Hypocreomycetidae</taxon>
        <taxon>Hypocreales</taxon>
        <taxon>Clavicipitaceae</taxon>
        <taxon>Conoideocrella</taxon>
    </lineage>
</organism>
<evidence type="ECO:0000313" key="5">
    <source>
        <dbReference type="EMBL" id="KAK2592551.1"/>
    </source>
</evidence>
<dbReference type="GO" id="GO:0008171">
    <property type="term" value="F:O-methyltransferase activity"/>
    <property type="evidence" value="ECO:0007669"/>
    <property type="project" value="InterPro"/>
</dbReference>
<dbReference type="InterPro" id="IPR050362">
    <property type="entry name" value="Cation-dep_OMT"/>
</dbReference>
<evidence type="ECO:0000313" key="6">
    <source>
        <dbReference type="Proteomes" id="UP001251528"/>
    </source>
</evidence>
<dbReference type="AlphaFoldDB" id="A0AAJ0CKS6"/>
<comment type="similarity">
    <text evidence="4">Belongs to the class I-like SAM-binding methyltransferase superfamily. Cation-dependent O-methyltransferase family.</text>
</comment>
<comment type="caution">
    <text evidence="5">The sequence shown here is derived from an EMBL/GenBank/DDBJ whole genome shotgun (WGS) entry which is preliminary data.</text>
</comment>
<dbReference type="InterPro" id="IPR002935">
    <property type="entry name" value="SAM_O-MeTrfase"/>
</dbReference>
<name>A0AAJ0CKS6_9HYPO</name>
<feature type="non-terminal residue" evidence="5">
    <location>
        <position position="1"/>
    </location>
</feature>
<reference evidence="5" key="1">
    <citation type="submission" date="2023-06" db="EMBL/GenBank/DDBJ databases">
        <title>Conoideocrella luteorostrata (Hypocreales: Clavicipitaceae), a potential biocontrol fungus for elongate hemlock scale in United States Christmas tree production areas.</title>
        <authorList>
            <person name="Barrett H."/>
            <person name="Lovett B."/>
            <person name="Macias A.M."/>
            <person name="Stajich J.E."/>
            <person name="Kasson M.T."/>
        </authorList>
    </citation>
    <scope>NUCLEOTIDE SEQUENCE</scope>
    <source>
        <strain evidence="5">ARSEF 14590</strain>
    </source>
</reference>
<evidence type="ECO:0000256" key="3">
    <source>
        <dbReference type="ARBA" id="ARBA00022691"/>
    </source>
</evidence>
<dbReference type="SUPFAM" id="SSF53335">
    <property type="entry name" value="S-adenosyl-L-methionine-dependent methyltransferases"/>
    <property type="match status" value="1"/>
</dbReference>
<keyword evidence="3" id="KW-0949">S-adenosyl-L-methionine</keyword>
<dbReference type="PANTHER" id="PTHR10509:SF14">
    <property type="entry name" value="CAFFEOYL-COA O-METHYLTRANSFERASE 3-RELATED"/>
    <property type="match status" value="1"/>
</dbReference>
<keyword evidence="6" id="KW-1185">Reference proteome</keyword>
<dbReference type="Pfam" id="PF01596">
    <property type="entry name" value="Methyltransf_3"/>
    <property type="match status" value="1"/>
</dbReference>
<dbReference type="Gene3D" id="3.40.50.150">
    <property type="entry name" value="Vaccinia Virus protein VP39"/>
    <property type="match status" value="1"/>
</dbReference>